<keyword evidence="3" id="KW-0328">Glycosyltransferase</keyword>
<organism evidence="5 6">
    <name type="scientific">Cocos nucifera</name>
    <name type="common">Coconut palm</name>
    <dbReference type="NCBI Taxonomy" id="13894"/>
    <lineage>
        <taxon>Eukaryota</taxon>
        <taxon>Viridiplantae</taxon>
        <taxon>Streptophyta</taxon>
        <taxon>Embryophyta</taxon>
        <taxon>Tracheophyta</taxon>
        <taxon>Spermatophyta</taxon>
        <taxon>Magnoliopsida</taxon>
        <taxon>Liliopsida</taxon>
        <taxon>Arecaceae</taxon>
        <taxon>Arecoideae</taxon>
        <taxon>Cocoseae</taxon>
        <taxon>Attaleinae</taxon>
        <taxon>Cocos</taxon>
    </lineage>
</organism>
<name>A0A8K0IUE3_COCNU</name>
<dbReference type="GO" id="GO:0016757">
    <property type="term" value="F:glycosyltransferase activity"/>
    <property type="evidence" value="ECO:0007669"/>
    <property type="project" value="UniProtKB-KW"/>
</dbReference>
<dbReference type="InterPro" id="IPR023214">
    <property type="entry name" value="HAD_sf"/>
</dbReference>
<reference evidence="5" key="2">
    <citation type="submission" date="2019-07" db="EMBL/GenBank/DDBJ databases">
        <authorList>
            <person name="Yang Y."/>
            <person name="Bocs S."/>
            <person name="Baudouin L."/>
        </authorList>
    </citation>
    <scope>NUCLEOTIDE SEQUENCE</scope>
    <source>
        <tissue evidence="5">Spear leaf of Hainan Tall coconut</tissue>
    </source>
</reference>
<dbReference type="Pfam" id="PF02358">
    <property type="entry name" value="Trehalose_PPase"/>
    <property type="match status" value="1"/>
</dbReference>
<comment type="similarity">
    <text evidence="1">In the N-terminal section; belongs to the glycosyltransferase 20 family.</text>
</comment>
<dbReference type="EMBL" id="CM017885">
    <property type="protein sequence ID" value="KAG1367776.1"/>
    <property type="molecule type" value="Genomic_DNA"/>
</dbReference>
<comment type="similarity">
    <text evidence="2">In the C-terminal section; belongs to the trehalose phosphatase family.</text>
</comment>
<dbReference type="PANTHER" id="PTHR10788:SF113">
    <property type="entry name" value="TREHALOSE 6-PHOSPHATE PHOSPHATASE"/>
    <property type="match status" value="1"/>
</dbReference>
<dbReference type="CDD" id="cd01627">
    <property type="entry name" value="HAD_TPP"/>
    <property type="match status" value="1"/>
</dbReference>
<dbReference type="FunFam" id="3.40.50.1000:FF:000054">
    <property type="entry name" value="alpha,alpha-trehalose-phosphate synthase [UDP-forming] 6"/>
    <property type="match status" value="1"/>
</dbReference>
<evidence type="ECO:0000313" key="6">
    <source>
        <dbReference type="Proteomes" id="UP000797356"/>
    </source>
</evidence>
<dbReference type="InterPro" id="IPR036412">
    <property type="entry name" value="HAD-like_sf"/>
</dbReference>
<sequence>MDIFKGIHLKVLAFEKMLRLYPKWQGRAVLIQVANPARGRGWDLMMMEAEIHKLCWRINEEFGNDEYKPVMLVDRPVPIVERIAFYSIAECVVVTAVRDGMNLTPYEYVVCRQGIAGSGPGLDADGPRKSMLVLSEFIGCSPSLSGAIRVNPWDIESTAEAMNEAISLPDAEKQLRHEKHYRYVSTHDVAYWSRSFLQEMERICKDHSKKIYWGIGFGLGFRVMAVDPDFRELNVDDVVTAYEMAKNRAILLDYDGTLVPQTSFNMTPSAEVIRIIDSLCADKKNVVFIVSGRGRASLGNWFSPCERLGIAAEHGYFMRWTQDQDWEICCQISDFRWMQMAEPVMKLYTESTDGSSIEAKESAIVWRHQYADPGFGSAQAKEMLDHLESVLANEPVSVKRGEFIVEVKTQGVSKGSVAEKVLSSMVEKGRPADFVLCVGDDRSDEDMFEDVAGVTTKNLVAPGTSLFACTVGQKPSKAKYYLDDAVDVIRMLAALAEVSASWRTTEQPSSSAEIGDDTSR</sequence>
<dbReference type="InterPro" id="IPR006379">
    <property type="entry name" value="HAD-SF_hydro_IIB"/>
</dbReference>
<dbReference type="Gene3D" id="3.40.50.1000">
    <property type="entry name" value="HAD superfamily/HAD-like"/>
    <property type="match status" value="2"/>
</dbReference>
<dbReference type="Gene3D" id="3.40.50.2000">
    <property type="entry name" value="Glycogen Phosphorylase B"/>
    <property type="match status" value="1"/>
</dbReference>
<dbReference type="Pfam" id="PF00982">
    <property type="entry name" value="Glyco_transf_20"/>
    <property type="match status" value="1"/>
</dbReference>
<evidence type="ECO:0000313" key="5">
    <source>
        <dbReference type="EMBL" id="KAG1367776.1"/>
    </source>
</evidence>
<dbReference type="SUPFAM" id="SSF56784">
    <property type="entry name" value="HAD-like"/>
    <property type="match status" value="1"/>
</dbReference>
<dbReference type="PANTHER" id="PTHR10788">
    <property type="entry name" value="TREHALOSE-6-PHOSPHATE SYNTHASE"/>
    <property type="match status" value="1"/>
</dbReference>
<comment type="caution">
    <text evidence="5">The sequence shown here is derived from an EMBL/GenBank/DDBJ whole genome shotgun (WGS) entry which is preliminary data.</text>
</comment>
<gene>
    <name evidence="5" type="ORF">COCNU_14G002440</name>
</gene>
<evidence type="ECO:0000256" key="1">
    <source>
        <dbReference type="ARBA" id="ARBA00005409"/>
    </source>
</evidence>
<dbReference type="FunFam" id="3.40.50.2000:FF:000010">
    <property type="entry name" value="Alpha,alpha-trehalose-phosphate synthase"/>
    <property type="match status" value="1"/>
</dbReference>
<reference evidence="5" key="1">
    <citation type="journal article" date="2017" name="Gigascience">
        <title>The genome draft of coconut (Cocos nucifera).</title>
        <authorList>
            <person name="Xiao Y."/>
            <person name="Xu P."/>
            <person name="Fan H."/>
            <person name="Baudouin L."/>
            <person name="Xia W."/>
            <person name="Bocs S."/>
            <person name="Xu J."/>
            <person name="Li Q."/>
            <person name="Guo A."/>
            <person name="Zhou L."/>
            <person name="Li J."/>
            <person name="Wu Y."/>
            <person name="Ma Z."/>
            <person name="Armero A."/>
            <person name="Issali A.E."/>
            <person name="Liu N."/>
            <person name="Peng M."/>
            <person name="Yang Y."/>
        </authorList>
    </citation>
    <scope>NUCLEOTIDE SEQUENCE</scope>
    <source>
        <tissue evidence="5">Spear leaf of Hainan Tall coconut</tissue>
    </source>
</reference>
<dbReference type="InterPro" id="IPR001830">
    <property type="entry name" value="Glyco_trans_20"/>
</dbReference>
<dbReference type="AlphaFoldDB" id="A0A8K0IUE3"/>
<dbReference type="Proteomes" id="UP000797356">
    <property type="component" value="Chromosome 14"/>
</dbReference>
<dbReference type="NCBIfam" id="TIGR00685">
    <property type="entry name" value="T6PP"/>
    <property type="match status" value="1"/>
</dbReference>
<accession>A0A8K0IUE3</accession>
<dbReference type="GO" id="GO:0005829">
    <property type="term" value="C:cytosol"/>
    <property type="evidence" value="ECO:0007669"/>
    <property type="project" value="TreeGrafter"/>
</dbReference>
<dbReference type="OrthoDB" id="755951at2759"/>
<evidence type="ECO:0000256" key="2">
    <source>
        <dbReference type="ARBA" id="ARBA00006330"/>
    </source>
</evidence>
<dbReference type="FunFam" id="3.40.50.1000:FF:000052">
    <property type="entry name" value="Alpha,alpha-trehalose-phosphate synthase [UDP-forming] 6"/>
    <property type="match status" value="1"/>
</dbReference>
<dbReference type="SUPFAM" id="SSF53756">
    <property type="entry name" value="UDP-Glycosyltransferase/glycogen phosphorylase"/>
    <property type="match status" value="1"/>
</dbReference>
<dbReference type="GO" id="GO:0004805">
    <property type="term" value="F:trehalose-phosphatase activity"/>
    <property type="evidence" value="ECO:0007669"/>
    <property type="project" value="TreeGrafter"/>
</dbReference>
<keyword evidence="6" id="KW-1185">Reference proteome</keyword>
<dbReference type="InterPro" id="IPR003337">
    <property type="entry name" value="Trehalose_PPase"/>
</dbReference>
<evidence type="ECO:0000256" key="4">
    <source>
        <dbReference type="ARBA" id="ARBA00022679"/>
    </source>
</evidence>
<keyword evidence="4" id="KW-0808">Transferase</keyword>
<dbReference type="GO" id="GO:0005992">
    <property type="term" value="P:trehalose biosynthetic process"/>
    <property type="evidence" value="ECO:0007669"/>
    <property type="project" value="InterPro"/>
</dbReference>
<proteinExistence type="inferred from homology"/>
<evidence type="ECO:0000256" key="3">
    <source>
        <dbReference type="ARBA" id="ARBA00022676"/>
    </source>
</evidence>
<dbReference type="NCBIfam" id="TIGR01484">
    <property type="entry name" value="HAD-SF-IIB"/>
    <property type="match status" value="1"/>
</dbReference>
<protein>
    <submittedName>
        <fullName evidence="5">Putative alpha,alpha-trehalose-phosphate synthase [UDP-forming] 7</fullName>
    </submittedName>
</protein>